<dbReference type="InterPro" id="IPR020843">
    <property type="entry name" value="ER"/>
</dbReference>
<dbReference type="PANTHER" id="PTHR45348:SF2">
    <property type="entry name" value="ZINC-TYPE ALCOHOL DEHYDROGENASE-LIKE PROTEIN C2E1P3.01"/>
    <property type="match status" value="1"/>
</dbReference>
<dbReference type="Proteomes" id="UP001239213">
    <property type="component" value="Unassembled WGS sequence"/>
</dbReference>
<dbReference type="InterPro" id="IPR036291">
    <property type="entry name" value="NAD(P)-bd_dom_sf"/>
</dbReference>
<feature type="domain" description="Enoyl reductase (ER)" evidence="3">
    <location>
        <begin position="41"/>
        <end position="387"/>
    </location>
</feature>
<dbReference type="GO" id="GO:0016651">
    <property type="term" value="F:oxidoreductase activity, acting on NAD(P)H"/>
    <property type="evidence" value="ECO:0007669"/>
    <property type="project" value="InterPro"/>
</dbReference>
<sequence>KLGTPPNNNTLQLSHPYSYQHRDTYLPRRHTHTMATNQAVKTIEAGVAKVVDAPIPALPADDYILVKTTAVAINPTDWKHVDLADEAGCVGIWVGCDYAGVVEEVGKGVTKDFKKGDRICGPVNGSNALREIDGAFAKYIAVKGDVQIKTPENISDEEAATLGIAVTTVGQGLYQGLNLPLPTEPTTATPAPAILIYGGSTAMGISGIQYAKLSGYRVLATSSPRNFDYLRSLGADQVYDYKSPTVSEDIREATDDELTLAWDCQSTDESVVLVAKALSSARGGVIGTLLPVDKKVVREANDKVEVKMSLYYTVFGEEFGYFGKRDPVPENYEFGKKFWEISRGLLAEGKLKPIRVVKNQGGSGLEGVVVGLKELKEGKVSAGKLVYTI</sequence>
<evidence type="ECO:0000256" key="2">
    <source>
        <dbReference type="ARBA" id="ARBA00023002"/>
    </source>
</evidence>
<proteinExistence type="inferred from homology"/>
<accession>A0AAI9XGT2</accession>
<dbReference type="Pfam" id="PF08240">
    <property type="entry name" value="ADH_N"/>
    <property type="match status" value="1"/>
</dbReference>
<dbReference type="PANTHER" id="PTHR45348">
    <property type="entry name" value="HYPOTHETICAL OXIDOREDUCTASE (EUROFUNG)"/>
    <property type="match status" value="1"/>
</dbReference>
<evidence type="ECO:0000313" key="4">
    <source>
        <dbReference type="EMBL" id="KAK1448430.1"/>
    </source>
</evidence>
<feature type="non-terminal residue" evidence="4">
    <location>
        <position position="1"/>
    </location>
</feature>
<dbReference type="Gene3D" id="3.40.50.720">
    <property type="entry name" value="NAD(P)-binding Rossmann-like Domain"/>
    <property type="match status" value="1"/>
</dbReference>
<dbReference type="Pfam" id="PF00107">
    <property type="entry name" value="ADH_zinc_N"/>
    <property type="match status" value="1"/>
</dbReference>
<dbReference type="InterPro" id="IPR011032">
    <property type="entry name" value="GroES-like_sf"/>
</dbReference>
<evidence type="ECO:0000256" key="1">
    <source>
        <dbReference type="ARBA" id="ARBA00008072"/>
    </source>
</evidence>
<keyword evidence="2" id="KW-0560">Oxidoreductase</keyword>
<dbReference type="InterPro" id="IPR013154">
    <property type="entry name" value="ADH-like_N"/>
</dbReference>
<dbReference type="SMART" id="SM00829">
    <property type="entry name" value="PKS_ER"/>
    <property type="match status" value="1"/>
</dbReference>
<dbReference type="InterPro" id="IPR013149">
    <property type="entry name" value="ADH-like_C"/>
</dbReference>
<protein>
    <submittedName>
        <fullName evidence="4">Zinc-binding dehydrogenase</fullName>
    </submittedName>
</protein>
<dbReference type="SUPFAM" id="SSF50129">
    <property type="entry name" value="GroES-like"/>
    <property type="match status" value="1"/>
</dbReference>
<name>A0AAI9XGT2_9PEZI</name>
<dbReference type="AlphaFoldDB" id="A0AAI9XGT2"/>
<dbReference type="InterPro" id="IPR047122">
    <property type="entry name" value="Trans-enoyl_RdTase-like"/>
</dbReference>
<evidence type="ECO:0000259" key="3">
    <source>
        <dbReference type="SMART" id="SM00829"/>
    </source>
</evidence>
<comment type="similarity">
    <text evidence="1">Belongs to the zinc-containing alcohol dehydrogenase family.</text>
</comment>
<comment type="caution">
    <text evidence="4">The sequence shown here is derived from an EMBL/GenBank/DDBJ whole genome shotgun (WGS) entry which is preliminary data.</text>
</comment>
<dbReference type="SUPFAM" id="SSF51735">
    <property type="entry name" value="NAD(P)-binding Rossmann-fold domains"/>
    <property type="match status" value="1"/>
</dbReference>
<dbReference type="EMBL" id="MPDP01000308">
    <property type="protein sequence ID" value="KAK1448430.1"/>
    <property type="molecule type" value="Genomic_DNA"/>
</dbReference>
<evidence type="ECO:0000313" key="5">
    <source>
        <dbReference type="Proteomes" id="UP001239213"/>
    </source>
</evidence>
<organism evidence="4 5">
    <name type="scientific">Colletotrichum cuscutae</name>
    <dbReference type="NCBI Taxonomy" id="1209917"/>
    <lineage>
        <taxon>Eukaryota</taxon>
        <taxon>Fungi</taxon>
        <taxon>Dikarya</taxon>
        <taxon>Ascomycota</taxon>
        <taxon>Pezizomycotina</taxon>
        <taxon>Sordariomycetes</taxon>
        <taxon>Hypocreomycetidae</taxon>
        <taxon>Glomerellales</taxon>
        <taxon>Glomerellaceae</taxon>
        <taxon>Colletotrichum</taxon>
        <taxon>Colletotrichum acutatum species complex</taxon>
    </lineage>
</organism>
<dbReference type="Gene3D" id="3.90.180.10">
    <property type="entry name" value="Medium-chain alcohol dehydrogenases, catalytic domain"/>
    <property type="match status" value="1"/>
</dbReference>
<reference evidence="4" key="1">
    <citation type="submission" date="2016-11" db="EMBL/GenBank/DDBJ databases">
        <title>The genome sequence of Colletotrichum cuscutae.</title>
        <authorList>
            <person name="Baroncelli R."/>
        </authorList>
    </citation>
    <scope>NUCLEOTIDE SEQUENCE</scope>
    <source>
        <strain evidence="4">IMI 304802</strain>
    </source>
</reference>
<keyword evidence="5" id="KW-1185">Reference proteome</keyword>
<gene>
    <name evidence="4" type="ORF">CCUS01_11651</name>
</gene>
<dbReference type="CDD" id="cd08249">
    <property type="entry name" value="enoyl_reductase_like"/>
    <property type="match status" value="1"/>
</dbReference>